<organism evidence="2">
    <name type="scientific">Chlamydomonas euryale</name>
    <dbReference type="NCBI Taxonomy" id="1486919"/>
    <lineage>
        <taxon>Eukaryota</taxon>
        <taxon>Viridiplantae</taxon>
        <taxon>Chlorophyta</taxon>
        <taxon>core chlorophytes</taxon>
        <taxon>Chlorophyceae</taxon>
        <taxon>CS clade</taxon>
        <taxon>Chlamydomonadales</taxon>
        <taxon>Chlamydomonadaceae</taxon>
        <taxon>Chlamydomonas</taxon>
    </lineage>
</organism>
<dbReference type="EMBL" id="HBEC01040613">
    <property type="protein sequence ID" value="CAD8306952.1"/>
    <property type="molecule type" value="Transcribed_RNA"/>
</dbReference>
<feature type="compositionally biased region" description="Low complexity" evidence="1">
    <location>
        <begin position="160"/>
        <end position="169"/>
    </location>
</feature>
<sequence>MLSGGKLASRRAACSRHTQLIRRRRHPLPSNGRIASAPASACAAALAALGATPLPRQPRGGRQLHRLLAMQRLVAAAAVSAPGFARTGSTRATYKLASTVAALPACAAAHAAHATVCMAHALAQQPRHQLFGLSGVGQLSPRNGIGSGFVPHTLPPRGAAASAAAAGRATTDGLSRAGREAAPQTPSVGAAETGQGGGKKAAVKQMVDYTTLAACVAELSQAWVPAKVEQVCALLDAPCARAYACEPMQAPRHACMHVHESNP</sequence>
<protein>
    <submittedName>
        <fullName evidence="2">Uncharacterized protein</fullName>
    </submittedName>
</protein>
<name>A0A7R9VXC8_9CHLO</name>
<reference evidence="2" key="1">
    <citation type="submission" date="2021-01" db="EMBL/GenBank/DDBJ databases">
        <authorList>
            <person name="Corre E."/>
            <person name="Pelletier E."/>
            <person name="Niang G."/>
            <person name="Scheremetjew M."/>
            <person name="Finn R."/>
            <person name="Kale V."/>
            <person name="Holt S."/>
            <person name="Cochrane G."/>
            <person name="Meng A."/>
            <person name="Brown T."/>
            <person name="Cohen L."/>
        </authorList>
    </citation>
    <scope>NUCLEOTIDE SEQUENCE</scope>
    <source>
        <strain evidence="2">CCMP219</strain>
    </source>
</reference>
<evidence type="ECO:0000256" key="1">
    <source>
        <dbReference type="SAM" id="MobiDB-lite"/>
    </source>
</evidence>
<accession>A0A7R9VXC8</accession>
<gene>
    <name evidence="2" type="ORF">CEUR00632_LOCUS18881</name>
</gene>
<proteinExistence type="predicted"/>
<evidence type="ECO:0000313" key="2">
    <source>
        <dbReference type="EMBL" id="CAD8306952.1"/>
    </source>
</evidence>
<dbReference type="AlphaFoldDB" id="A0A7R9VXC8"/>
<feature type="region of interest" description="Disordered" evidence="1">
    <location>
        <begin position="160"/>
        <end position="197"/>
    </location>
</feature>